<comment type="subcellular location">
    <subcellularLocation>
        <location evidence="1">Cell outer membrane</location>
    </subcellularLocation>
</comment>
<evidence type="ECO:0000313" key="8">
    <source>
        <dbReference type="EMBL" id="QHN64635.1"/>
    </source>
</evidence>
<keyword evidence="3" id="KW-0813">Transport</keyword>
<dbReference type="PANTHER" id="PTHR30026">
    <property type="entry name" value="OUTER MEMBRANE PROTEIN TOLC"/>
    <property type="match status" value="1"/>
</dbReference>
<evidence type="ECO:0000256" key="1">
    <source>
        <dbReference type="ARBA" id="ARBA00004442"/>
    </source>
</evidence>
<dbReference type="GO" id="GO:0009279">
    <property type="term" value="C:cell outer membrane"/>
    <property type="evidence" value="ECO:0007669"/>
    <property type="project" value="UniProtKB-SubCell"/>
</dbReference>
<dbReference type="KEGG" id="bcad:DBX24_01370"/>
<dbReference type="Gene3D" id="1.20.1600.10">
    <property type="entry name" value="Outer membrane efflux proteins (OEP)"/>
    <property type="match status" value="1"/>
</dbReference>
<keyword evidence="4" id="KW-1134">Transmembrane beta strand</keyword>
<evidence type="ECO:0000256" key="2">
    <source>
        <dbReference type="ARBA" id="ARBA00007613"/>
    </source>
</evidence>
<dbReference type="Proteomes" id="UP000464318">
    <property type="component" value="Chromosome"/>
</dbReference>
<dbReference type="GO" id="GO:0015288">
    <property type="term" value="F:porin activity"/>
    <property type="evidence" value="ECO:0007669"/>
    <property type="project" value="TreeGrafter"/>
</dbReference>
<evidence type="ECO:0000256" key="4">
    <source>
        <dbReference type="ARBA" id="ARBA00022452"/>
    </source>
</evidence>
<keyword evidence="9" id="KW-1185">Reference proteome</keyword>
<keyword evidence="7" id="KW-0998">Cell outer membrane</keyword>
<dbReference type="InterPro" id="IPR003423">
    <property type="entry name" value="OMP_efflux"/>
</dbReference>
<dbReference type="GO" id="GO:1990281">
    <property type="term" value="C:efflux pump complex"/>
    <property type="evidence" value="ECO:0007669"/>
    <property type="project" value="TreeGrafter"/>
</dbReference>
<gene>
    <name evidence="8" type="ORF">DBX24_01370</name>
</gene>
<dbReference type="AlphaFoldDB" id="A0A6P1QSI2"/>
<name>A0A6P1QSI2_9FLAO</name>
<dbReference type="SUPFAM" id="SSF56954">
    <property type="entry name" value="Outer membrane efflux proteins (OEP)"/>
    <property type="match status" value="1"/>
</dbReference>
<sequence length="444" mass="50391">MKKYIVFGILCLPLVSFSQKKWTLQEAIDYATKNNLQIIDKEISLKIEENNLQITKNERLPSVAGNMSNQLRFGQTQGFQGGIGRNDNFNNDLNVSANILLYNGGRLQKQAIKKGYDVEIAQHNVALLKENIALQIIQQYLSVLLQKEIVKIYESSVENAQKGYQRAKITTEVGTTAQTTLAEAQSALAKENQNLNQSKIEVQKALFMLSQTLQLNDYHSFDIEYWSPSEELPTNLHSLESVLTQIREKHPLILSAQSQVKSAEAQTEVVKTAFLPSISLSAGLGSFYYNSLVTDITGVDNLGNIIKEKALFDQYKTNFYQQVGVSVNIPIFNKGNTKLQVEQAKINEVMAKNQLKIQEQQLLQQIQKVFFDMESHYQTYLSAQETEKSTQLALDFAQKSYEAGRTSIYDLHIARNNYVSAKSSTIQAKYNYIFSQKILDFYRK</sequence>
<evidence type="ECO:0000256" key="6">
    <source>
        <dbReference type="ARBA" id="ARBA00023136"/>
    </source>
</evidence>
<organism evidence="8 9">
    <name type="scientific">Bergeyella cardium</name>
    <dbReference type="NCBI Taxonomy" id="1585976"/>
    <lineage>
        <taxon>Bacteria</taxon>
        <taxon>Pseudomonadati</taxon>
        <taxon>Bacteroidota</taxon>
        <taxon>Flavobacteriia</taxon>
        <taxon>Flavobacteriales</taxon>
        <taxon>Weeksellaceae</taxon>
        <taxon>Bergeyella</taxon>
    </lineage>
</organism>
<comment type="similarity">
    <text evidence="2">Belongs to the outer membrane factor (OMF) (TC 1.B.17) family.</text>
</comment>
<dbReference type="PANTHER" id="PTHR30026:SF20">
    <property type="entry name" value="OUTER MEMBRANE PROTEIN TOLC"/>
    <property type="match status" value="1"/>
</dbReference>
<evidence type="ECO:0000256" key="7">
    <source>
        <dbReference type="ARBA" id="ARBA00023237"/>
    </source>
</evidence>
<dbReference type="Pfam" id="PF02321">
    <property type="entry name" value="OEP"/>
    <property type="match status" value="2"/>
</dbReference>
<protein>
    <submittedName>
        <fullName evidence="8">TolC family protein</fullName>
    </submittedName>
</protein>
<dbReference type="RefSeq" id="WP_160223745.1">
    <property type="nucleotide sequence ID" value="NZ_CP029149.1"/>
</dbReference>
<evidence type="ECO:0000256" key="5">
    <source>
        <dbReference type="ARBA" id="ARBA00022692"/>
    </source>
</evidence>
<keyword evidence="6" id="KW-0472">Membrane</keyword>
<dbReference type="OrthoDB" id="9811587at2"/>
<evidence type="ECO:0000256" key="3">
    <source>
        <dbReference type="ARBA" id="ARBA00022448"/>
    </source>
</evidence>
<dbReference type="InterPro" id="IPR051906">
    <property type="entry name" value="TolC-like"/>
</dbReference>
<accession>A0A6P1QSI2</accession>
<keyword evidence="5" id="KW-0812">Transmembrane</keyword>
<proteinExistence type="inferred from homology"/>
<evidence type="ECO:0000313" key="9">
    <source>
        <dbReference type="Proteomes" id="UP000464318"/>
    </source>
</evidence>
<reference evidence="8 9" key="1">
    <citation type="submission" date="2018-04" db="EMBL/GenBank/DDBJ databases">
        <title>Characteristic and Complete Genome Sequencing of A Novel Member of Infective Endocarditis Causative Bacteria: Bergeyella cardium QL-PH.</title>
        <authorList>
            <person name="Pan H."/>
            <person name="Sun E."/>
            <person name="Zhang Y."/>
        </authorList>
    </citation>
    <scope>NUCLEOTIDE SEQUENCE [LARGE SCALE GENOMIC DNA]</scope>
    <source>
        <strain evidence="8 9">HPQL</strain>
    </source>
</reference>
<dbReference type="GO" id="GO:0015562">
    <property type="term" value="F:efflux transmembrane transporter activity"/>
    <property type="evidence" value="ECO:0007669"/>
    <property type="project" value="InterPro"/>
</dbReference>
<dbReference type="EMBL" id="CP029149">
    <property type="protein sequence ID" value="QHN64635.1"/>
    <property type="molecule type" value="Genomic_DNA"/>
</dbReference>